<dbReference type="CDD" id="cd01335">
    <property type="entry name" value="Radical_SAM"/>
    <property type="match status" value="1"/>
</dbReference>
<dbReference type="Proteomes" id="UP000638981">
    <property type="component" value="Unassembled WGS sequence"/>
</dbReference>
<organism evidence="14 15">
    <name type="scientific">Neogemmobacter tilapiae</name>
    <dbReference type="NCBI Taxonomy" id="875041"/>
    <lineage>
        <taxon>Bacteria</taxon>
        <taxon>Pseudomonadati</taxon>
        <taxon>Pseudomonadota</taxon>
        <taxon>Alphaproteobacteria</taxon>
        <taxon>Rhodobacterales</taxon>
        <taxon>Paracoccaceae</taxon>
        <taxon>Neogemmobacter</taxon>
    </lineage>
</organism>
<evidence type="ECO:0000256" key="8">
    <source>
        <dbReference type="ARBA" id="ARBA00023004"/>
    </source>
</evidence>
<evidence type="ECO:0000256" key="3">
    <source>
        <dbReference type="ARBA" id="ARBA00008703"/>
    </source>
</evidence>
<proteinExistence type="inferred from homology"/>
<comment type="caution">
    <text evidence="14">The sequence shown here is derived from an EMBL/GenBank/DDBJ whole genome shotgun (WGS) entry which is preliminary data.</text>
</comment>
<sequence>MNIAHHQDLAETTGFPLRVSAAMAARLDMPGVAAQFLPDGRELVVSDLALVDPIGDEVHSPVKGLTHRYPDRVILRATLTCAVHCRFCFRREVVGDAGPLAEADLAAALDYVAARPAIREVILTGGDPLMLSERRIIGLLERIAAIPHVDLIRLHSRIPVVSPERITPALVKAMDLRPAVWMVLHVNHADEIGVEAEGALARLVKGGVPVLSQSVLLRGANDAPEILEALFRKLLMLRVKPYYLHHADLVRGGEHFRTTIAEGQAIMAALRGKISGTALPQYVIDLPGGHGKVPLGPDYLAAGPKGHRIRDPQGVWHDYADPDRGLLRAVKSG</sequence>
<keyword evidence="8" id="KW-0408">Iron</keyword>
<gene>
    <name evidence="14" type="ORF">GCM10007315_01150</name>
</gene>
<dbReference type="GO" id="GO:0051539">
    <property type="term" value="F:4 iron, 4 sulfur cluster binding"/>
    <property type="evidence" value="ECO:0007669"/>
    <property type="project" value="UniProtKB-KW"/>
</dbReference>
<evidence type="ECO:0000256" key="4">
    <source>
        <dbReference type="ARBA" id="ARBA00022485"/>
    </source>
</evidence>
<evidence type="ECO:0000256" key="10">
    <source>
        <dbReference type="ARBA" id="ARBA00023235"/>
    </source>
</evidence>
<reference evidence="14" key="2">
    <citation type="submission" date="2020-09" db="EMBL/GenBank/DDBJ databases">
        <authorList>
            <person name="Sun Q."/>
            <person name="Kim S."/>
        </authorList>
    </citation>
    <scope>NUCLEOTIDE SEQUENCE</scope>
    <source>
        <strain evidence="14">KCTC 23310</strain>
    </source>
</reference>
<reference evidence="14" key="1">
    <citation type="journal article" date="2014" name="Int. J. Syst. Evol. Microbiol.">
        <title>Complete genome sequence of Corynebacterium casei LMG S-19264T (=DSM 44701T), isolated from a smear-ripened cheese.</title>
        <authorList>
            <consortium name="US DOE Joint Genome Institute (JGI-PGF)"/>
            <person name="Walter F."/>
            <person name="Albersmeier A."/>
            <person name="Kalinowski J."/>
            <person name="Ruckert C."/>
        </authorList>
    </citation>
    <scope>NUCLEOTIDE SEQUENCE</scope>
    <source>
        <strain evidence="14">KCTC 23310</strain>
    </source>
</reference>
<dbReference type="GO" id="GO:0016853">
    <property type="term" value="F:isomerase activity"/>
    <property type="evidence" value="ECO:0007669"/>
    <property type="project" value="UniProtKB-KW"/>
</dbReference>
<evidence type="ECO:0000313" key="15">
    <source>
        <dbReference type="Proteomes" id="UP000638981"/>
    </source>
</evidence>
<feature type="domain" description="Radical SAM core" evidence="13">
    <location>
        <begin position="67"/>
        <end position="277"/>
    </location>
</feature>
<evidence type="ECO:0000259" key="13">
    <source>
        <dbReference type="PROSITE" id="PS51918"/>
    </source>
</evidence>
<keyword evidence="4 11" id="KW-0004">4Fe-4S</keyword>
<dbReference type="NCBIfam" id="TIGR00238">
    <property type="entry name" value="KamA family radical SAM protein"/>
    <property type="match status" value="1"/>
</dbReference>
<comment type="similarity">
    <text evidence="3">Belongs to the radical SAM superfamily. KamA family.</text>
</comment>
<accession>A0A918TE91</accession>
<dbReference type="PROSITE" id="PS51918">
    <property type="entry name" value="RADICAL_SAM"/>
    <property type="match status" value="1"/>
</dbReference>
<evidence type="ECO:0000256" key="5">
    <source>
        <dbReference type="ARBA" id="ARBA00022691"/>
    </source>
</evidence>
<evidence type="ECO:0000256" key="1">
    <source>
        <dbReference type="ARBA" id="ARBA00001933"/>
    </source>
</evidence>
<feature type="binding site" evidence="11">
    <location>
        <position position="85"/>
    </location>
    <ligand>
        <name>[4Fe-4S] cluster</name>
        <dbReference type="ChEBI" id="CHEBI:49883"/>
        <note>4Fe-4S-S-AdoMet</note>
    </ligand>
</feature>
<comment type="cofactor">
    <cofactor evidence="1 12">
        <name>pyridoxal 5'-phosphate</name>
        <dbReference type="ChEBI" id="CHEBI:597326"/>
    </cofactor>
</comment>
<dbReference type="Gene3D" id="3.20.20.70">
    <property type="entry name" value="Aldolase class I"/>
    <property type="match status" value="1"/>
</dbReference>
<dbReference type="GO" id="GO:0046872">
    <property type="term" value="F:metal ion binding"/>
    <property type="evidence" value="ECO:0007669"/>
    <property type="project" value="UniProtKB-KW"/>
</dbReference>
<dbReference type="InterPro" id="IPR025895">
    <property type="entry name" value="LAM_C_dom"/>
</dbReference>
<keyword evidence="9 11" id="KW-0411">Iron-sulfur</keyword>
<dbReference type="PIRSF" id="PIRSF004911">
    <property type="entry name" value="DUF160"/>
    <property type="match status" value="1"/>
</dbReference>
<dbReference type="SFLD" id="SFLDS00029">
    <property type="entry name" value="Radical_SAM"/>
    <property type="match status" value="1"/>
</dbReference>
<comment type="cofactor">
    <cofactor evidence="2">
        <name>[4Fe-4S] cluster</name>
        <dbReference type="ChEBI" id="CHEBI:49883"/>
    </cofactor>
</comment>
<name>A0A918TE91_9RHOB</name>
<keyword evidence="5" id="KW-0949">S-adenosyl-L-methionine</keyword>
<evidence type="ECO:0000256" key="2">
    <source>
        <dbReference type="ARBA" id="ARBA00001966"/>
    </source>
</evidence>
<dbReference type="SFLD" id="SFLDG01070">
    <property type="entry name" value="PLP-dependent"/>
    <property type="match status" value="1"/>
</dbReference>
<evidence type="ECO:0000256" key="11">
    <source>
        <dbReference type="PIRSR" id="PIRSR004911-1"/>
    </source>
</evidence>
<feature type="modified residue" description="N6-(pyridoxal phosphate)lysine" evidence="12">
    <location>
        <position position="292"/>
    </location>
</feature>
<dbReference type="PANTHER" id="PTHR30538:SF1">
    <property type="entry name" value="L-LYSINE 2,3-AMINOMUTASE"/>
    <property type="match status" value="1"/>
</dbReference>
<evidence type="ECO:0000256" key="9">
    <source>
        <dbReference type="ARBA" id="ARBA00023014"/>
    </source>
</evidence>
<protein>
    <submittedName>
        <fullName evidence="14">Lysine 2,3-aminomutase</fullName>
    </submittedName>
</protein>
<evidence type="ECO:0000256" key="6">
    <source>
        <dbReference type="ARBA" id="ARBA00022723"/>
    </source>
</evidence>
<keyword evidence="7 12" id="KW-0663">Pyridoxal phosphate</keyword>
<keyword evidence="6 11" id="KW-0479">Metal-binding</keyword>
<dbReference type="InterPro" id="IPR003739">
    <property type="entry name" value="Lys_aminomutase/Glu_NH3_mut"/>
</dbReference>
<dbReference type="PANTHER" id="PTHR30538">
    <property type="entry name" value="LYSINE 2,3-AMINOMUTASE-RELATED"/>
    <property type="match status" value="1"/>
</dbReference>
<feature type="binding site" evidence="11">
    <location>
        <position position="81"/>
    </location>
    <ligand>
        <name>[4Fe-4S] cluster</name>
        <dbReference type="ChEBI" id="CHEBI:49883"/>
        <note>4Fe-4S-S-AdoMet</note>
    </ligand>
</feature>
<feature type="binding site" evidence="11">
    <location>
        <position position="88"/>
    </location>
    <ligand>
        <name>[4Fe-4S] cluster</name>
        <dbReference type="ChEBI" id="CHEBI:49883"/>
        <note>4Fe-4S-S-AdoMet</note>
    </ligand>
</feature>
<dbReference type="SUPFAM" id="SSF102114">
    <property type="entry name" value="Radical SAM enzymes"/>
    <property type="match status" value="1"/>
</dbReference>
<keyword evidence="10" id="KW-0413">Isomerase</keyword>
<dbReference type="InterPro" id="IPR013785">
    <property type="entry name" value="Aldolase_TIM"/>
</dbReference>
<dbReference type="InterPro" id="IPR058240">
    <property type="entry name" value="rSAM_sf"/>
</dbReference>
<dbReference type="Pfam" id="PF12544">
    <property type="entry name" value="LAM_C"/>
    <property type="match status" value="1"/>
</dbReference>
<dbReference type="InterPro" id="IPR007197">
    <property type="entry name" value="rSAM"/>
</dbReference>
<evidence type="ECO:0000313" key="14">
    <source>
        <dbReference type="EMBL" id="GHC43843.1"/>
    </source>
</evidence>
<evidence type="ECO:0000256" key="12">
    <source>
        <dbReference type="PIRSR" id="PIRSR603739-50"/>
    </source>
</evidence>
<evidence type="ECO:0000256" key="7">
    <source>
        <dbReference type="ARBA" id="ARBA00022898"/>
    </source>
</evidence>
<dbReference type="AlphaFoldDB" id="A0A918TE91"/>
<dbReference type="EMBL" id="BMYJ01000001">
    <property type="protein sequence ID" value="GHC43843.1"/>
    <property type="molecule type" value="Genomic_DNA"/>
</dbReference>
<keyword evidence="15" id="KW-1185">Reference proteome</keyword>
<dbReference type="Pfam" id="PF04055">
    <property type="entry name" value="Radical_SAM"/>
    <property type="match status" value="1"/>
</dbReference>